<dbReference type="Gene3D" id="3.10.450.50">
    <property type="match status" value="1"/>
</dbReference>
<reference evidence="1" key="1">
    <citation type="submission" date="2021-08" db="EMBL/GenBank/DDBJ databases">
        <title>Hoeflea bacterium WL0058 sp. nov., isolated from the sediment.</title>
        <authorList>
            <person name="Wang L."/>
            <person name="Zhang D."/>
        </authorList>
    </citation>
    <scope>NUCLEOTIDE SEQUENCE</scope>
    <source>
        <strain evidence="1">WL0058</strain>
    </source>
</reference>
<accession>A0AAE2ZLE7</accession>
<evidence type="ECO:0000313" key="1">
    <source>
        <dbReference type="EMBL" id="MBW8638703.1"/>
    </source>
</evidence>
<dbReference type="Pfam" id="PF12893">
    <property type="entry name" value="Lumazine_bd_2"/>
    <property type="match status" value="1"/>
</dbReference>
<dbReference type="InterPro" id="IPR032710">
    <property type="entry name" value="NTF2-like_dom_sf"/>
</dbReference>
<gene>
    <name evidence="1" type="ORF">K1W69_16015</name>
</gene>
<dbReference type="AlphaFoldDB" id="A0AAE2ZLE7"/>
<dbReference type="EMBL" id="JAICBX010000003">
    <property type="protein sequence ID" value="MBW8638703.1"/>
    <property type="molecule type" value="Genomic_DNA"/>
</dbReference>
<dbReference type="Proteomes" id="UP001196509">
    <property type="component" value="Unassembled WGS sequence"/>
</dbReference>
<name>A0AAE2ZLE7_9HYPH</name>
<keyword evidence="2" id="KW-1185">Reference proteome</keyword>
<sequence length="134" mass="14474">MTDMTGPICLAETYARAFHAGDADALRDIFLPHCNLQFVDGDRLKSFEASTWIDIVAGRPSHKSQSRPFDYRLISAYMAGPNCAAVALEMAGEPGYRFSDLLHMLCIGGSWKIVAKCFSVLPVGTVSSGVNQAG</sequence>
<comment type="caution">
    <text evidence="1">The sequence shown here is derived from an EMBL/GenBank/DDBJ whole genome shotgun (WGS) entry which is preliminary data.</text>
</comment>
<evidence type="ECO:0000313" key="2">
    <source>
        <dbReference type="Proteomes" id="UP001196509"/>
    </source>
</evidence>
<organism evidence="1 2">
    <name type="scientific">Flavimaribacter sediminis</name>
    <dbReference type="NCBI Taxonomy" id="2865987"/>
    <lineage>
        <taxon>Bacteria</taxon>
        <taxon>Pseudomonadati</taxon>
        <taxon>Pseudomonadota</taxon>
        <taxon>Alphaproteobacteria</taxon>
        <taxon>Hyphomicrobiales</taxon>
        <taxon>Rhizobiaceae</taxon>
        <taxon>Flavimaribacter</taxon>
    </lineage>
</organism>
<dbReference type="SUPFAM" id="SSF54427">
    <property type="entry name" value="NTF2-like"/>
    <property type="match status" value="1"/>
</dbReference>
<protein>
    <submittedName>
        <fullName evidence="1">Nuclear transport factor 2 family protein</fullName>
    </submittedName>
</protein>
<dbReference type="InterPro" id="IPR039437">
    <property type="entry name" value="FrzH/put_lumazine-bd"/>
</dbReference>
<proteinExistence type="predicted"/>
<dbReference type="RefSeq" id="WP_220229438.1">
    <property type="nucleotide sequence ID" value="NZ_JAICBX010000003.1"/>
</dbReference>